<evidence type="ECO:0000313" key="2">
    <source>
        <dbReference type="EMBL" id="THX03182.1"/>
    </source>
</evidence>
<protein>
    <submittedName>
        <fullName evidence="2">Uncharacterized protein</fullName>
    </submittedName>
</protein>
<feature type="region of interest" description="Disordered" evidence="1">
    <location>
        <begin position="117"/>
        <end position="149"/>
    </location>
</feature>
<dbReference type="EMBL" id="QZAS01000034">
    <property type="protein sequence ID" value="THX03182.1"/>
    <property type="molecule type" value="Genomic_DNA"/>
</dbReference>
<evidence type="ECO:0000256" key="1">
    <source>
        <dbReference type="SAM" id="MobiDB-lite"/>
    </source>
</evidence>
<organism evidence="2">
    <name type="scientific">Aureobasidium pullulans</name>
    <name type="common">Black yeast</name>
    <name type="synonym">Pullularia pullulans</name>
    <dbReference type="NCBI Taxonomy" id="5580"/>
    <lineage>
        <taxon>Eukaryota</taxon>
        <taxon>Fungi</taxon>
        <taxon>Dikarya</taxon>
        <taxon>Ascomycota</taxon>
        <taxon>Pezizomycotina</taxon>
        <taxon>Dothideomycetes</taxon>
        <taxon>Dothideomycetidae</taxon>
        <taxon>Dothideales</taxon>
        <taxon>Saccotheciaceae</taxon>
        <taxon>Aureobasidium</taxon>
    </lineage>
</organism>
<name>A0A4S9C8T7_AURPU</name>
<sequence>MQRLTSRLIPPPWHRALTSIPRTQLPLTRTFTSQLKLEEHRTMMGGRQTGSSDFTASDRKILQDISRMTMRQESRRQESSEFHWPEGAGVVLGFFLGATATCAALLEHTFPSIGRKDDRTVTETTTGGKMSEATSEAASGGEMGEWTSA</sequence>
<dbReference type="AlphaFoldDB" id="A0A4S9C8T7"/>
<comment type="caution">
    <text evidence="2">The sequence shown here is derived from an EMBL/GenBank/DDBJ whole genome shotgun (WGS) entry which is preliminary data.</text>
</comment>
<accession>A0A4S9C8T7</accession>
<feature type="compositionally biased region" description="Polar residues" evidence="1">
    <location>
        <begin position="122"/>
        <end position="137"/>
    </location>
</feature>
<reference evidence="2" key="1">
    <citation type="submission" date="2018-10" db="EMBL/GenBank/DDBJ databases">
        <title>Fifty Aureobasidium pullulans genomes reveal a recombining polyextremotolerant generalist.</title>
        <authorList>
            <person name="Gostincar C."/>
            <person name="Turk M."/>
            <person name="Zajc J."/>
            <person name="Gunde-Cimerman N."/>
        </authorList>
    </citation>
    <scope>NUCLEOTIDE SEQUENCE [LARGE SCALE GENOMIC DNA]</scope>
    <source>
        <strain evidence="2">EXF-10085</strain>
    </source>
</reference>
<gene>
    <name evidence="2" type="ORF">D6D13_07878</name>
</gene>
<proteinExistence type="predicted"/>